<feature type="region of interest" description="Disordered" evidence="4">
    <location>
        <begin position="48"/>
        <end position="101"/>
    </location>
</feature>
<dbReference type="Gene3D" id="3.30.70.330">
    <property type="match status" value="2"/>
</dbReference>
<feature type="compositionally biased region" description="Gly residues" evidence="4">
    <location>
        <begin position="165"/>
        <end position="178"/>
    </location>
</feature>
<keyword evidence="7" id="KW-1185">Reference proteome</keyword>
<evidence type="ECO:0000256" key="2">
    <source>
        <dbReference type="ARBA" id="ARBA00022884"/>
    </source>
</evidence>
<dbReference type="GO" id="GO:0003723">
    <property type="term" value="F:RNA binding"/>
    <property type="evidence" value="ECO:0007669"/>
    <property type="project" value="UniProtKB-UniRule"/>
</dbReference>
<feature type="compositionally biased region" description="Polar residues" evidence="4">
    <location>
        <begin position="392"/>
        <end position="409"/>
    </location>
</feature>
<keyword evidence="1" id="KW-0677">Repeat</keyword>
<dbReference type="PROSITE" id="PS50102">
    <property type="entry name" value="RRM"/>
    <property type="match status" value="2"/>
</dbReference>
<dbReference type="EMBL" id="CYKH01001743">
    <property type="protein sequence ID" value="CUI15017.1"/>
    <property type="molecule type" value="Genomic_DNA"/>
</dbReference>
<sequence length="640" mass="68475">MISNDVSDFSSRQEQPHHLASTGGLTSSSLDSSAPQVFDLNHQFGGLTFNAQQQQQPLLSGGASTTSPGNSRSGQNGGDSISESAIPGAIGSQRSPEAASLSLRDDHPFHQQGSTRGYSSGWGGTGVVAPGSAMTEDISPSVLALQPTLSHVNLDDDLQLDGGSASVGGGGASSGGGARPKQPTSSTGTMPHECVNVYVANLPPTADATKIREVFAAIGKVMHVKVLLDIATGVSRGIAFVMFEDLAVAKKACVLKNKTVVDGAVLQVRLAERSALHTSLDTHVWSNIVYIRNVPGGVSKDSVKEFCAQRFGVVTDAIAHPQSCELGGPSPFNMVFVTFENIEDAARCVEGVDGKAPFPVPPGAHHPFTMAKMINDMSGEMRKSILLRRRSTTGADGTPGVSNSPATTSLHHHQQPPPPHQHNGAMYQQQHHQQHQRSGAPPLPPPPQYVSPNVAQYLPQQQQPQQHHYVQLSPQGYSLVPMVAPPGSTPSPGSAHLTPMQHSTQQIVYHHAPPAAHHGSVPTQQLSSPPQQQQYYTVSAHHTPMNNGMSSVGSSHGIVQQQPQQHTPQQFVLDAPSTQQPQYAAYYQQGSSGQPQQMLPTNSPHQQVVYVSLPPQQQQQQQQQQQYYVLPQQQQQQRHY</sequence>
<evidence type="ECO:0000313" key="7">
    <source>
        <dbReference type="Proteomes" id="UP000051952"/>
    </source>
</evidence>
<dbReference type="OMA" id="PTMGANT"/>
<dbReference type="InterPro" id="IPR012677">
    <property type="entry name" value="Nucleotide-bd_a/b_plait_sf"/>
</dbReference>
<feature type="region of interest" description="Disordered" evidence="4">
    <location>
        <begin position="391"/>
        <end position="452"/>
    </location>
</feature>
<feature type="compositionally biased region" description="Polar residues" evidence="4">
    <location>
        <begin position="1"/>
        <end position="13"/>
    </location>
</feature>
<feature type="domain" description="RRM" evidence="5">
    <location>
        <begin position="195"/>
        <end position="273"/>
    </location>
</feature>
<feature type="compositionally biased region" description="Polar residues" evidence="4">
    <location>
        <begin position="544"/>
        <end position="559"/>
    </location>
</feature>
<dbReference type="SUPFAM" id="SSF54928">
    <property type="entry name" value="RNA-binding domain, RBD"/>
    <property type="match status" value="1"/>
</dbReference>
<evidence type="ECO:0000259" key="5">
    <source>
        <dbReference type="PROSITE" id="PS50102"/>
    </source>
</evidence>
<dbReference type="InterPro" id="IPR000504">
    <property type="entry name" value="RRM_dom"/>
</dbReference>
<accession>A0A0S4KKB7</accession>
<dbReference type="VEuPathDB" id="TriTrypDB:BSAL_02025"/>
<gene>
    <name evidence="6" type="ORF">BSAL_02025</name>
</gene>
<protein>
    <submittedName>
        <fullName evidence="6">RNA-binding protein, putative</fullName>
    </submittedName>
</protein>
<dbReference type="PANTHER" id="PTHR24012">
    <property type="entry name" value="RNA BINDING PROTEIN"/>
    <property type="match status" value="1"/>
</dbReference>
<name>A0A0S4KKB7_BODSA</name>
<keyword evidence="2 3" id="KW-0694">RNA-binding</keyword>
<dbReference type="OrthoDB" id="272703at2759"/>
<feature type="compositionally biased region" description="Polar residues" evidence="4">
    <location>
        <begin position="49"/>
        <end position="83"/>
    </location>
</feature>
<dbReference type="AlphaFoldDB" id="A0A0S4KKB7"/>
<feature type="compositionally biased region" description="Low complexity" evidence="4">
    <location>
        <begin position="20"/>
        <end position="33"/>
    </location>
</feature>
<dbReference type="InterPro" id="IPR035979">
    <property type="entry name" value="RBD_domain_sf"/>
</dbReference>
<dbReference type="SMART" id="SM00360">
    <property type="entry name" value="RRM"/>
    <property type="match status" value="2"/>
</dbReference>
<feature type="region of interest" description="Disordered" evidence="4">
    <location>
        <begin position="155"/>
        <end position="190"/>
    </location>
</feature>
<evidence type="ECO:0000256" key="3">
    <source>
        <dbReference type="PROSITE-ProRule" id="PRU00176"/>
    </source>
</evidence>
<evidence type="ECO:0000313" key="6">
    <source>
        <dbReference type="EMBL" id="CUI15017.1"/>
    </source>
</evidence>
<dbReference type="Proteomes" id="UP000051952">
    <property type="component" value="Unassembled WGS sequence"/>
</dbReference>
<dbReference type="CDD" id="cd00590">
    <property type="entry name" value="RRM_SF"/>
    <property type="match status" value="1"/>
</dbReference>
<organism evidence="6 7">
    <name type="scientific">Bodo saltans</name>
    <name type="common">Flagellated protozoan</name>
    <dbReference type="NCBI Taxonomy" id="75058"/>
    <lineage>
        <taxon>Eukaryota</taxon>
        <taxon>Discoba</taxon>
        <taxon>Euglenozoa</taxon>
        <taxon>Kinetoplastea</taxon>
        <taxon>Metakinetoplastina</taxon>
        <taxon>Eubodonida</taxon>
        <taxon>Bodonidae</taxon>
        <taxon>Bodo</taxon>
    </lineage>
</organism>
<proteinExistence type="predicted"/>
<dbReference type="Pfam" id="PF00076">
    <property type="entry name" value="RRM_1"/>
    <property type="match status" value="2"/>
</dbReference>
<evidence type="ECO:0000256" key="1">
    <source>
        <dbReference type="ARBA" id="ARBA00022737"/>
    </source>
</evidence>
<feature type="compositionally biased region" description="Low complexity" evidence="4">
    <location>
        <begin position="520"/>
        <end position="539"/>
    </location>
</feature>
<evidence type="ECO:0000256" key="4">
    <source>
        <dbReference type="SAM" id="MobiDB-lite"/>
    </source>
</evidence>
<feature type="region of interest" description="Disordered" evidence="4">
    <location>
        <begin position="514"/>
        <end position="568"/>
    </location>
</feature>
<reference evidence="7" key="1">
    <citation type="submission" date="2015-09" db="EMBL/GenBank/DDBJ databases">
        <authorList>
            <consortium name="Pathogen Informatics"/>
        </authorList>
    </citation>
    <scope>NUCLEOTIDE SEQUENCE [LARGE SCALE GENOMIC DNA]</scope>
    <source>
        <strain evidence="7">Lake Konstanz</strain>
    </source>
</reference>
<feature type="domain" description="RRM" evidence="5">
    <location>
        <begin position="287"/>
        <end position="355"/>
    </location>
</feature>
<feature type="region of interest" description="Disordered" evidence="4">
    <location>
        <begin position="1"/>
        <end position="33"/>
    </location>
</feature>